<dbReference type="InterPro" id="IPR036380">
    <property type="entry name" value="Isochorismatase-like_sf"/>
</dbReference>
<dbReference type="RefSeq" id="WP_145693300.1">
    <property type="nucleotide sequence ID" value="NZ_VLJT01000075.1"/>
</dbReference>
<protein>
    <submittedName>
        <fullName evidence="2">Gluconolactonase</fullName>
    </submittedName>
</protein>
<evidence type="ECO:0000313" key="3">
    <source>
        <dbReference type="Proteomes" id="UP000317573"/>
    </source>
</evidence>
<sequence>MTSLSLDLDRTALVLIDLQNDNVHPDGAYAAFGAAAHAAEQHLLEHVRELLDWARTQTVPVIHNHIVSFPGRPFGGQERVESRIVV</sequence>
<feature type="domain" description="Isochorismatase-like" evidence="1">
    <location>
        <begin position="11"/>
        <end position="69"/>
    </location>
</feature>
<evidence type="ECO:0000259" key="1">
    <source>
        <dbReference type="Pfam" id="PF00857"/>
    </source>
</evidence>
<dbReference type="AlphaFoldDB" id="A0A562D8C3"/>
<dbReference type="Pfam" id="PF00857">
    <property type="entry name" value="Isochorismatase"/>
    <property type="match status" value="1"/>
</dbReference>
<dbReference type="Gene3D" id="3.40.50.850">
    <property type="entry name" value="Isochorismatase-like"/>
    <property type="match status" value="1"/>
</dbReference>
<dbReference type="EMBL" id="VLJT01000075">
    <property type="protein sequence ID" value="TWH06019.1"/>
    <property type="molecule type" value="Genomic_DNA"/>
</dbReference>
<accession>A0A562D8C3</accession>
<gene>
    <name evidence="2" type="ORF">L618_007200000040</name>
</gene>
<name>A0A562D8C3_RHORH</name>
<organism evidence="2 3">
    <name type="scientific">Rhodococcus rhodochrous J45</name>
    <dbReference type="NCBI Taxonomy" id="935266"/>
    <lineage>
        <taxon>Bacteria</taxon>
        <taxon>Bacillati</taxon>
        <taxon>Actinomycetota</taxon>
        <taxon>Actinomycetes</taxon>
        <taxon>Mycobacteriales</taxon>
        <taxon>Nocardiaceae</taxon>
        <taxon>Rhodococcus</taxon>
    </lineage>
</organism>
<comment type="caution">
    <text evidence="2">The sequence shown here is derived from an EMBL/GenBank/DDBJ whole genome shotgun (WGS) entry which is preliminary data.</text>
</comment>
<proteinExistence type="predicted"/>
<dbReference type="InterPro" id="IPR000868">
    <property type="entry name" value="Isochorismatase-like_dom"/>
</dbReference>
<dbReference type="SUPFAM" id="SSF52499">
    <property type="entry name" value="Isochorismatase-like hydrolases"/>
    <property type="match status" value="1"/>
</dbReference>
<dbReference type="Proteomes" id="UP000317573">
    <property type="component" value="Unassembled WGS sequence"/>
</dbReference>
<reference evidence="2 3" key="1">
    <citation type="submission" date="2019-07" db="EMBL/GenBank/DDBJ databases">
        <title>Genome sequencing of lignin-degrading bacterial isolates.</title>
        <authorList>
            <person name="Gladden J."/>
        </authorList>
    </citation>
    <scope>NUCLEOTIDE SEQUENCE [LARGE SCALE GENOMIC DNA]</scope>
    <source>
        <strain evidence="2 3">J45</strain>
    </source>
</reference>
<evidence type="ECO:0000313" key="2">
    <source>
        <dbReference type="EMBL" id="TWH06019.1"/>
    </source>
</evidence>